<dbReference type="RefSeq" id="WP_055399701.1">
    <property type="nucleotide sequence ID" value="NZ_JAMXAX010000018.1"/>
</dbReference>
<dbReference type="InterPro" id="IPR029063">
    <property type="entry name" value="SAM-dependent_MTases_sf"/>
</dbReference>
<sequence length="287" mass="30852">MEITQPTDDGQAALWNGAAGRAWVEAQEELDRMFKPFENLLATAASTASGGRVLDVGCGTGGTTLAIARRLGDGGHCTGIDISEPMIAAARVRAESELVPASFILADAQVHAFEPAGFDMIVSRFGVMFFEDPVQAFANLRHAAKDDGELRFIAWRSPAENPFMTTAERAAAPLLPNIPARRPDAPGQFAFANAQRVLNILENSGWSGIDIQPIDVSCTLPEKELVPYLSRLGPVGRVLQEVDEGGRKEVIETVRAAFDSYVAGSAVHFVAACWMVNARATSTPQRR</sequence>
<keyword evidence="3" id="KW-0949">S-adenosyl-L-methionine</keyword>
<keyword evidence="6" id="KW-1185">Reference proteome</keyword>
<evidence type="ECO:0000313" key="6">
    <source>
        <dbReference type="Proteomes" id="UP001595693"/>
    </source>
</evidence>
<comment type="caution">
    <text evidence="5">The sequence shown here is derived from an EMBL/GenBank/DDBJ whole genome shotgun (WGS) entry which is preliminary data.</text>
</comment>
<feature type="domain" description="Methyltransferase" evidence="4">
    <location>
        <begin position="53"/>
        <end position="148"/>
    </location>
</feature>
<keyword evidence="1 5" id="KW-0489">Methyltransferase</keyword>
<dbReference type="Gene3D" id="3.40.50.150">
    <property type="entry name" value="Vaccinia Virus protein VP39"/>
    <property type="match status" value="1"/>
</dbReference>
<dbReference type="PANTHER" id="PTHR43464:SF19">
    <property type="entry name" value="UBIQUINONE BIOSYNTHESIS O-METHYLTRANSFERASE, MITOCHONDRIAL"/>
    <property type="match status" value="1"/>
</dbReference>
<dbReference type="EC" id="2.1.1.-" evidence="5"/>
<evidence type="ECO:0000256" key="2">
    <source>
        <dbReference type="ARBA" id="ARBA00022679"/>
    </source>
</evidence>
<proteinExistence type="predicted"/>
<dbReference type="GO" id="GO:0008168">
    <property type="term" value="F:methyltransferase activity"/>
    <property type="evidence" value="ECO:0007669"/>
    <property type="project" value="UniProtKB-KW"/>
</dbReference>
<evidence type="ECO:0000313" key="5">
    <source>
        <dbReference type="EMBL" id="MFC3935812.1"/>
    </source>
</evidence>
<evidence type="ECO:0000256" key="3">
    <source>
        <dbReference type="ARBA" id="ARBA00022691"/>
    </source>
</evidence>
<keyword evidence="2 5" id="KW-0808">Transferase</keyword>
<dbReference type="PANTHER" id="PTHR43464">
    <property type="entry name" value="METHYLTRANSFERASE"/>
    <property type="match status" value="1"/>
</dbReference>
<reference evidence="6" key="1">
    <citation type="journal article" date="2019" name="Int. J. Syst. Evol. Microbiol.">
        <title>The Global Catalogue of Microorganisms (GCM) 10K type strain sequencing project: providing services to taxonomists for standard genome sequencing and annotation.</title>
        <authorList>
            <consortium name="The Broad Institute Genomics Platform"/>
            <consortium name="The Broad Institute Genome Sequencing Center for Infectious Disease"/>
            <person name="Wu L."/>
            <person name="Ma J."/>
        </authorList>
    </citation>
    <scope>NUCLEOTIDE SEQUENCE [LARGE SCALE GENOMIC DNA]</scope>
    <source>
        <strain evidence="6">CCUG 2113</strain>
    </source>
</reference>
<protein>
    <submittedName>
        <fullName evidence="5">Class I SAM-dependent methyltransferase</fullName>
        <ecNumber evidence="5">2.1.1.-</ecNumber>
    </submittedName>
</protein>
<organism evidence="5 6">
    <name type="scientific">Acidovorax facilis</name>
    <dbReference type="NCBI Taxonomy" id="12917"/>
    <lineage>
        <taxon>Bacteria</taxon>
        <taxon>Pseudomonadati</taxon>
        <taxon>Pseudomonadota</taxon>
        <taxon>Betaproteobacteria</taxon>
        <taxon>Burkholderiales</taxon>
        <taxon>Comamonadaceae</taxon>
        <taxon>Acidovorax</taxon>
    </lineage>
</organism>
<accession>A0ABV8DC61</accession>
<dbReference type="InterPro" id="IPR041698">
    <property type="entry name" value="Methyltransf_25"/>
</dbReference>
<evidence type="ECO:0000259" key="4">
    <source>
        <dbReference type="Pfam" id="PF13649"/>
    </source>
</evidence>
<dbReference type="GO" id="GO:0032259">
    <property type="term" value="P:methylation"/>
    <property type="evidence" value="ECO:0007669"/>
    <property type="project" value="UniProtKB-KW"/>
</dbReference>
<evidence type="ECO:0000256" key="1">
    <source>
        <dbReference type="ARBA" id="ARBA00022603"/>
    </source>
</evidence>
<dbReference type="EMBL" id="JBHSAJ010000040">
    <property type="protein sequence ID" value="MFC3935812.1"/>
    <property type="molecule type" value="Genomic_DNA"/>
</dbReference>
<dbReference type="Proteomes" id="UP001595693">
    <property type="component" value="Unassembled WGS sequence"/>
</dbReference>
<gene>
    <name evidence="5" type="ORF">ACFOW3_14425</name>
</gene>
<name>A0ABV8DC61_9BURK</name>
<dbReference type="Pfam" id="PF13649">
    <property type="entry name" value="Methyltransf_25"/>
    <property type="match status" value="1"/>
</dbReference>
<dbReference type="CDD" id="cd02440">
    <property type="entry name" value="AdoMet_MTases"/>
    <property type="match status" value="1"/>
</dbReference>
<dbReference type="SUPFAM" id="SSF53335">
    <property type="entry name" value="S-adenosyl-L-methionine-dependent methyltransferases"/>
    <property type="match status" value="1"/>
</dbReference>